<dbReference type="InParanoid" id="A0A2P5F8Q3"/>
<keyword evidence="2" id="KW-1185">Reference proteome</keyword>
<accession>A0A2P5F8Q3</accession>
<organism evidence="1 2">
    <name type="scientific">Trema orientale</name>
    <name type="common">Charcoal tree</name>
    <name type="synonym">Celtis orientalis</name>
    <dbReference type="NCBI Taxonomy" id="63057"/>
    <lineage>
        <taxon>Eukaryota</taxon>
        <taxon>Viridiplantae</taxon>
        <taxon>Streptophyta</taxon>
        <taxon>Embryophyta</taxon>
        <taxon>Tracheophyta</taxon>
        <taxon>Spermatophyta</taxon>
        <taxon>Magnoliopsida</taxon>
        <taxon>eudicotyledons</taxon>
        <taxon>Gunneridae</taxon>
        <taxon>Pentapetalae</taxon>
        <taxon>rosids</taxon>
        <taxon>fabids</taxon>
        <taxon>Rosales</taxon>
        <taxon>Cannabaceae</taxon>
        <taxon>Trema</taxon>
    </lineage>
</organism>
<dbReference type="AlphaFoldDB" id="A0A2P5F8Q3"/>
<dbReference type="Proteomes" id="UP000237000">
    <property type="component" value="Unassembled WGS sequence"/>
</dbReference>
<name>A0A2P5F8Q3_TREOI</name>
<reference evidence="2" key="1">
    <citation type="submission" date="2016-06" db="EMBL/GenBank/DDBJ databases">
        <title>Parallel loss of symbiosis genes in relatives of nitrogen-fixing non-legume Parasponia.</title>
        <authorList>
            <person name="Van Velzen R."/>
            <person name="Holmer R."/>
            <person name="Bu F."/>
            <person name="Rutten L."/>
            <person name="Van Zeijl A."/>
            <person name="Liu W."/>
            <person name="Santuari L."/>
            <person name="Cao Q."/>
            <person name="Sharma T."/>
            <person name="Shen D."/>
            <person name="Roswanjaya Y."/>
            <person name="Wardhani T."/>
            <person name="Kalhor M.S."/>
            <person name="Jansen J."/>
            <person name="Van den Hoogen J."/>
            <person name="Gungor B."/>
            <person name="Hartog M."/>
            <person name="Hontelez J."/>
            <person name="Verver J."/>
            <person name="Yang W.-C."/>
            <person name="Schijlen E."/>
            <person name="Repin R."/>
            <person name="Schilthuizen M."/>
            <person name="Schranz E."/>
            <person name="Heidstra R."/>
            <person name="Miyata K."/>
            <person name="Fedorova E."/>
            <person name="Kohlen W."/>
            <person name="Bisseling T."/>
            <person name="Smit S."/>
            <person name="Geurts R."/>
        </authorList>
    </citation>
    <scope>NUCLEOTIDE SEQUENCE [LARGE SCALE GENOMIC DNA]</scope>
    <source>
        <strain evidence="2">cv. RG33-2</strain>
    </source>
</reference>
<dbReference type="EMBL" id="JXTC01000054">
    <property type="protein sequence ID" value="PON94144.1"/>
    <property type="molecule type" value="Genomic_DNA"/>
</dbReference>
<sequence length="69" mass="7217">MFWSLQQPLDDAGGLLSSANAYWAPSISGSSLSGDVLNLSIGNAAFDTTVSSRSTIRGLSCQGELYFAI</sequence>
<proteinExistence type="predicted"/>
<feature type="non-terminal residue" evidence="1">
    <location>
        <position position="69"/>
    </location>
</feature>
<evidence type="ECO:0000313" key="1">
    <source>
        <dbReference type="EMBL" id="PON94144.1"/>
    </source>
</evidence>
<evidence type="ECO:0000313" key="2">
    <source>
        <dbReference type="Proteomes" id="UP000237000"/>
    </source>
</evidence>
<gene>
    <name evidence="1" type="ORF">TorRG33x02_101830</name>
</gene>
<protein>
    <submittedName>
        <fullName evidence="1">Uncharacterized protein</fullName>
    </submittedName>
</protein>
<comment type="caution">
    <text evidence="1">The sequence shown here is derived from an EMBL/GenBank/DDBJ whole genome shotgun (WGS) entry which is preliminary data.</text>
</comment>